<evidence type="ECO:0000313" key="3">
    <source>
        <dbReference type="Proteomes" id="UP000059680"/>
    </source>
</evidence>
<gene>
    <name evidence="2" type="ordered locus">Os04g0195466</name>
    <name evidence="2" type="ORF">OSNPB_040195466</name>
</gene>
<dbReference type="InterPro" id="IPR019557">
    <property type="entry name" value="AminoTfrase-like_pln_mobile"/>
</dbReference>
<accession>A0A0P0W7G2</accession>
<sequence>MFTGSHGNTVDARLIPLARQSAEGNIAPSAQFSWGSAILAATYRGFCDACIKTGQREAIFMGCPLLVMLWSYELFSFGRPYMSVAVAHKDDYTDAVDDRPTFGTRWCYGPVHNVYEYFTEAFESLRENEVRWIPYTNEEAILRAPHGVSILCYRDEAYWMTRKILVYDIFFEGYNVQRVMRQMGLYQQVPVPVGLHLLPDVHTEKRQADNRYHRSMHSRMIPWIEAWSQALNDVVQETKAYDHNTYEQYMA</sequence>
<dbReference type="InParanoid" id="A0A0P0W7G2"/>
<reference evidence="2 3" key="2">
    <citation type="journal article" date="2013" name="Plant Cell Physiol.">
        <title>Rice Annotation Project Database (RAP-DB): an integrative and interactive database for rice genomics.</title>
        <authorList>
            <person name="Sakai H."/>
            <person name="Lee S.S."/>
            <person name="Tanaka T."/>
            <person name="Numa H."/>
            <person name="Kim J."/>
            <person name="Kawahara Y."/>
            <person name="Wakimoto H."/>
            <person name="Yang C.C."/>
            <person name="Iwamoto M."/>
            <person name="Abe T."/>
            <person name="Yamada Y."/>
            <person name="Muto A."/>
            <person name="Inokuchi H."/>
            <person name="Ikemura T."/>
            <person name="Matsumoto T."/>
            <person name="Sasaki T."/>
            <person name="Itoh T."/>
        </authorList>
    </citation>
    <scope>NUCLEOTIDE SEQUENCE [LARGE SCALE GENOMIC DNA]</scope>
    <source>
        <strain evidence="3">cv. Nipponbare</strain>
    </source>
</reference>
<dbReference type="Proteomes" id="UP000059680">
    <property type="component" value="Chromosome 4"/>
</dbReference>
<evidence type="ECO:0000313" key="2">
    <source>
        <dbReference type="EMBL" id="BAS88045.1"/>
    </source>
</evidence>
<dbReference type="PANTHER" id="PTHR46033:SF29">
    <property type="entry name" value="OS09G0391400 PROTEIN"/>
    <property type="match status" value="1"/>
</dbReference>
<protein>
    <submittedName>
        <fullName evidence="2">Os04g0195466 protein</fullName>
    </submittedName>
</protein>
<dbReference type="GO" id="GO:0010073">
    <property type="term" value="P:meristem maintenance"/>
    <property type="evidence" value="ECO:0007669"/>
    <property type="project" value="InterPro"/>
</dbReference>
<proteinExistence type="predicted"/>
<evidence type="ECO:0000259" key="1">
    <source>
        <dbReference type="Pfam" id="PF10536"/>
    </source>
</evidence>
<name>A0A0P0W7G2_ORYSJ</name>
<dbReference type="PANTHER" id="PTHR46033">
    <property type="entry name" value="PROTEIN MAIN-LIKE 2"/>
    <property type="match status" value="1"/>
</dbReference>
<keyword evidence="3" id="KW-1185">Reference proteome</keyword>
<dbReference type="Pfam" id="PF10536">
    <property type="entry name" value="PMD"/>
    <property type="match status" value="1"/>
</dbReference>
<reference evidence="2 3" key="3">
    <citation type="journal article" date="2013" name="Rice">
        <title>Improvement of the Oryza sativa Nipponbare reference genome using next generation sequence and optical map data.</title>
        <authorList>
            <person name="Kawahara Y."/>
            <person name="de la Bastide M."/>
            <person name="Hamilton J.P."/>
            <person name="Kanamori H."/>
            <person name="McCombie W.R."/>
            <person name="Ouyang S."/>
            <person name="Schwartz D.C."/>
            <person name="Tanaka T."/>
            <person name="Wu J."/>
            <person name="Zhou S."/>
            <person name="Childs K.L."/>
            <person name="Davidson R.M."/>
            <person name="Lin H."/>
            <person name="Quesada-Ocampo L."/>
            <person name="Vaillancourt B."/>
            <person name="Sakai H."/>
            <person name="Lee S.S."/>
            <person name="Kim J."/>
            <person name="Numa H."/>
            <person name="Itoh T."/>
            <person name="Buell C.R."/>
            <person name="Matsumoto T."/>
        </authorList>
    </citation>
    <scope>NUCLEOTIDE SEQUENCE [LARGE SCALE GENOMIC DNA]</scope>
    <source>
        <strain evidence="3">cv. Nipponbare</strain>
    </source>
</reference>
<dbReference type="STRING" id="39947.A0A0P0W7G2"/>
<organism evidence="2 3">
    <name type="scientific">Oryza sativa subsp. japonica</name>
    <name type="common">Rice</name>
    <dbReference type="NCBI Taxonomy" id="39947"/>
    <lineage>
        <taxon>Eukaryota</taxon>
        <taxon>Viridiplantae</taxon>
        <taxon>Streptophyta</taxon>
        <taxon>Embryophyta</taxon>
        <taxon>Tracheophyta</taxon>
        <taxon>Spermatophyta</taxon>
        <taxon>Magnoliopsida</taxon>
        <taxon>Liliopsida</taxon>
        <taxon>Poales</taxon>
        <taxon>Poaceae</taxon>
        <taxon>BOP clade</taxon>
        <taxon>Oryzoideae</taxon>
        <taxon>Oryzeae</taxon>
        <taxon>Oryzinae</taxon>
        <taxon>Oryza</taxon>
        <taxon>Oryza sativa</taxon>
    </lineage>
</organism>
<dbReference type="PaxDb" id="39947-A0A0P0W7G2"/>
<dbReference type="EMBL" id="AP014960">
    <property type="protein sequence ID" value="BAS88045.1"/>
    <property type="molecule type" value="Genomic_DNA"/>
</dbReference>
<feature type="domain" description="Aminotransferase-like plant mobile" evidence="1">
    <location>
        <begin position="1"/>
        <end position="246"/>
    </location>
</feature>
<dbReference type="AlphaFoldDB" id="A0A0P0W7G2"/>
<dbReference type="InterPro" id="IPR044824">
    <property type="entry name" value="MAIN-like"/>
</dbReference>
<reference evidence="3" key="1">
    <citation type="journal article" date="2005" name="Nature">
        <title>The map-based sequence of the rice genome.</title>
        <authorList>
            <consortium name="International rice genome sequencing project (IRGSP)"/>
            <person name="Matsumoto T."/>
            <person name="Wu J."/>
            <person name="Kanamori H."/>
            <person name="Katayose Y."/>
            <person name="Fujisawa M."/>
            <person name="Namiki N."/>
            <person name="Mizuno H."/>
            <person name="Yamamoto K."/>
            <person name="Antonio B.A."/>
            <person name="Baba T."/>
            <person name="Sakata K."/>
            <person name="Nagamura Y."/>
            <person name="Aoki H."/>
            <person name="Arikawa K."/>
            <person name="Arita K."/>
            <person name="Bito T."/>
            <person name="Chiden Y."/>
            <person name="Fujitsuka N."/>
            <person name="Fukunaka R."/>
            <person name="Hamada M."/>
            <person name="Harada C."/>
            <person name="Hayashi A."/>
            <person name="Hijishita S."/>
            <person name="Honda M."/>
            <person name="Hosokawa S."/>
            <person name="Ichikawa Y."/>
            <person name="Idonuma A."/>
            <person name="Iijima M."/>
            <person name="Ikeda M."/>
            <person name="Ikeno M."/>
            <person name="Ito K."/>
            <person name="Ito S."/>
            <person name="Ito T."/>
            <person name="Ito Y."/>
            <person name="Ito Y."/>
            <person name="Iwabuchi A."/>
            <person name="Kamiya K."/>
            <person name="Karasawa W."/>
            <person name="Kurita K."/>
            <person name="Katagiri S."/>
            <person name="Kikuta A."/>
            <person name="Kobayashi H."/>
            <person name="Kobayashi N."/>
            <person name="Machita K."/>
            <person name="Maehara T."/>
            <person name="Masukawa M."/>
            <person name="Mizubayashi T."/>
            <person name="Mukai Y."/>
            <person name="Nagasaki H."/>
            <person name="Nagata Y."/>
            <person name="Naito S."/>
            <person name="Nakashima M."/>
            <person name="Nakama Y."/>
            <person name="Nakamichi Y."/>
            <person name="Nakamura M."/>
            <person name="Meguro A."/>
            <person name="Negishi M."/>
            <person name="Ohta I."/>
            <person name="Ohta T."/>
            <person name="Okamoto M."/>
            <person name="Ono N."/>
            <person name="Saji S."/>
            <person name="Sakaguchi M."/>
            <person name="Sakai K."/>
            <person name="Shibata M."/>
            <person name="Shimokawa T."/>
            <person name="Song J."/>
            <person name="Takazaki Y."/>
            <person name="Terasawa K."/>
            <person name="Tsugane M."/>
            <person name="Tsuji K."/>
            <person name="Ueda S."/>
            <person name="Waki K."/>
            <person name="Yamagata H."/>
            <person name="Yamamoto M."/>
            <person name="Yamamoto S."/>
            <person name="Yamane H."/>
            <person name="Yoshiki S."/>
            <person name="Yoshihara R."/>
            <person name="Yukawa K."/>
            <person name="Zhong H."/>
            <person name="Yano M."/>
            <person name="Yuan Q."/>
            <person name="Ouyang S."/>
            <person name="Liu J."/>
            <person name="Jones K.M."/>
            <person name="Gansberger K."/>
            <person name="Moffat K."/>
            <person name="Hill J."/>
            <person name="Bera J."/>
            <person name="Fadrosh D."/>
            <person name="Jin S."/>
            <person name="Johri S."/>
            <person name="Kim M."/>
            <person name="Overton L."/>
            <person name="Reardon M."/>
            <person name="Tsitrin T."/>
            <person name="Vuong H."/>
            <person name="Weaver B."/>
            <person name="Ciecko A."/>
            <person name="Tallon L."/>
            <person name="Jackson J."/>
            <person name="Pai G."/>
            <person name="Aken S.V."/>
            <person name="Utterback T."/>
            <person name="Reidmuller S."/>
            <person name="Feldblyum T."/>
            <person name="Hsiao J."/>
            <person name="Zismann V."/>
            <person name="Iobst S."/>
            <person name="de Vazeille A.R."/>
            <person name="Buell C.R."/>
            <person name="Ying K."/>
            <person name="Li Y."/>
            <person name="Lu T."/>
            <person name="Huang Y."/>
            <person name="Zhao Q."/>
            <person name="Feng Q."/>
            <person name="Zhang L."/>
            <person name="Zhu J."/>
            <person name="Weng Q."/>
            <person name="Mu J."/>
            <person name="Lu Y."/>
            <person name="Fan D."/>
            <person name="Liu Y."/>
            <person name="Guan J."/>
            <person name="Zhang Y."/>
            <person name="Yu S."/>
            <person name="Liu X."/>
            <person name="Zhang Y."/>
            <person name="Hong G."/>
            <person name="Han B."/>
            <person name="Choisne N."/>
            <person name="Demange N."/>
            <person name="Orjeda G."/>
            <person name="Samain S."/>
            <person name="Cattolico L."/>
            <person name="Pelletier E."/>
            <person name="Couloux A."/>
            <person name="Segurens B."/>
            <person name="Wincker P."/>
            <person name="D'Hont A."/>
            <person name="Scarpelli C."/>
            <person name="Weissenbach J."/>
            <person name="Salanoubat M."/>
            <person name="Quetier F."/>
            <person name="Yu Y."/>
            <person name="Kim H.R."/>
            <person name="Rambo T."/>
            <person name="Currie J."/>
            <person name="Collura K."/>
            <person name="Luo M."/>
            <person name="Yang T."/>
            <person name="Ammiraju J.S.S."/>
            <person name="Engler F."/>
            <person name="Soderlund C."/>
            <person name="Wing R.A."/>
            <person name="Palmer L.E."/>
            <person name="de la Bastide M."/>
            <person name="Spiegel L."/>
            <person name="Nascimento L."/>
            <person name="Zutavern T."/>
            <person name="O'Shaughnessy A."/>
            <person name="Dike S."/>
            <person name="Dedhia N."/>
            <person name="Preston R."/>
            <person name="Balija V."/>
            <person name="McCombie W.R."/>
            <person name="Chow T."/>
            <person name="Chen H."/>
            <person name="Chung M."/>
            <person name="Chen C."/>
            <person name="Shaw J."/>
            <person name="Wu H."/>
            <person name="Hsiao K."/>
            <person name="Chao Y."/>
            <person name="Chu M."/>
            <person name="Cheng C."/>
            <person name="Hour A."/>
            <person name="Lee P."/>
            <person name="Lin S."/>
            <person name="Lin Y."/>
            <person name="Liou J."/>
            <person name="Liu S."/>
            <person name="Hsing Y."/>
            <person name="Raghuvanshi S."/>
            <person name="Mohanty A."/>
            <person name="Bharti A.K."/>
            <person name="Gaur A."/>
            <person name="Gupta V."/>
            <person name="Kumar D."/>
            <person name="Ravi V."/>
            <person name="Vij S."/>
            <person name="Kapur A."/>
            <person name="Khurana P."/>
            <person name="Khurana P."/>
            <person name="Khurana J.P."/>
            <person name="Tyagi A.K."/>
            <person name="Gaikwad K."/>
            <person name="Singh A."/>
            <person name="Dalal V."/>
            <person name="Srivastava S."/>
            <person name="Dixit A."/>
            <person name="Pal A.K."/>
            <person name="Ghazi I.A."/>
            <person name="Yadav M."/>
            <person name="Pandit A."/>
            <person name="Bhargava A."/>
            <person name="Sureshbabu K."/>
            <person name="Batra K."/>
            <person name="Sharma T.R."/>
            <person name="Mohapatra T."/>
            <person name="Singh N.K."/>
            <person name="Messing J."/>
            <person name="Nelson A.B."/>
            <person name="Fuks G."/>
            <person name="Kavchok S."/>
            <person name="Keizer G."/>
            <person name="Linton E."/>
            <person name="Llaca V."/>
            <person name="Song R."/>
            <person name="Tanyolac B."/>
            <person name="Young S."/>
            <person name="Ho-Il K."/>
            <person name="Hahn J.H."/>
            <person name="Sangsakoo G."/>
            <person name="Vanavichit A."/>
            <person name="de Mattos Luiz.A.T."/>
            <person name="Zimmer P.D."/>
            <person name="Malone G."/>
            <person name="Dellagostin O."/>
            <person name="de Oliveira A.C."/>
            <person name="Bevan M."/>
            <person name="Bancroft I."/>
            <person name="Minx P."/>
            <person name="Cordum H."/>
            <person name="Wilson R."/>
            <person name="Cheng Z."/>
            <person name="Jin W."/>
            <person name="Jiang J."/>
            <person name="Leong S.A."/>
            <person name="Iwama H."/>
            <person name="Gojobori T."/>
            <person name="Itoh T."/>
            <person name="Niimura Y."/>
            <person name="Fujii Y."/>
            <person name="Habara T."/>
            <person name="Sakai H."/>
            <person name="Sato Y."/>
            <person name="Wilson G."/>
            <person name="Kumar K."/>
            <person name="McCouch S."/>
            <person name="Juretic N."/>
            <person name="Hoen D."/>
            <person name="Wright S."/>
            <person name="Bruskiewich R."/>
            <person name="Bureau T."/>
            <person name="Miyao A."/>
            <person name="Hirochika H."/>
            <person name="Nishikawa T."/>
            <person name="Kadowaki K."/>
            <person name="Sugiura M."/>
            <person name="Burr B."/>
            <person name="Sasaki T."/>
        </authorList>
    </citation>
    <scope>NUCLEOTIDE SEQUENCE [LARGE SCALE GENOMIC DNA]</scope>
    <source>
        <strain evidence="3">cv. Nipponbare</strain>
    </source>
</reference>
<dbReference type="FunCoup" id="A0A0P0W7G2">
    <property type="interactions" value="3"/>
</dbReference>